<evidence type="ECO:0000313" key="3">
    <source>
        <dbReference type="Proteomes" id="UP001519332"/>
    </source>
</evidence>
<keyword evidence="3" id="KW-1185">Reference proteome</keyword>
<evidence type="ECO:0000259" key="1">
    <source>
        <dbReference type="SMART" id="SM00460"/>
    </source>
</evidence>
<feature type="domain" description="Transglutaminase-like" evidence="1">
    <location>
        <begin position="65"/>
        <end position="138"/>
    </location>
</feature>
<dbReference type="SMART" id="SM00460">
    <property type="entry name" value="TGc"/>
    <property type="match status" value="1"/>
</dbReference>
<dbReference type="Pfam" id="PF01841">
    <property type="entry name" value="Transglut_core"/>
    <property type="match status" value="1"/>
</dbReference>
<evidence type="ECO:0000313" key="2">
    <source>
        <dbReference type="EMBL" id="MBP2324377.1"/>
    </source>
</evidence>
<dbReference type="Proteomes" id="UP001519332">
    <property type="component" value="Unassembled WGS sequence"/>
</dbReference>
<dbReference type="InterPro" id="IPR002931">
    <property type="entry name" value="Transglutaminase-like"/>
</dbReference>
<dbReference type="PANTHER" id="PTHR33490:SF3">
    <property type="entry name" value="CONSERVED INTEGRAL MEMBRANE PROTEIN"/>
    <property type="match status" value="1"/>
</dbReference>
<dbReference type="PANTHER" id="PTHR33490">
    <property type="entry name" value="BLR5614 PROTEIN-RELATED"/>
    <property type="match status" value="1"/>
</dbReference>
<sequence length="214" mass="24123">MANFLAPGRYVDSDHPAIRSLAAGLSDARELYYVVRDCVAYQTCAPGGSMADYLGTLETYRASSVLQAGYGYCVSKATLFTALCRAAGIPARVAFADVLNRHRTGWRLRHAMGTDLFAWHGYSEIWRHGRWIRVTPMIDRELCLRMDVPPVEFDGSSDALLQPYDSKGRELFRYVRYRGSFHDVPAVLLAAQMTDRYPGLDAYRVTSRVWPAVR</sequence>
<dbReference type="InterPro" id="IPR038765">
    <property type="entry name" value="Papain-like_cys_pep_sf"/>
</dbReference>
<organism evidence="2 3">
    <name type="scientific">Kibdelosporangium banguiense</name>
    <dbReference type="NCBI Taxonomy" id="1365924"/>
    <lineage>
        <taxon>Bacteria</taxon>
        <taxon>Bacillati</taxon>
        <taxon>Actinomycetota</taxon>
        <taxon>Actinomycetes</taxon>
        <taxon>Pseudonocardiales</taxon>
        <taxon>Pseudonocardiaceae</taxon>
        <taxon>Kibdelosporangium</taxon>
    </lineage>
</organism>
<reference evidence="2 3" key="1">
    <citation type="submission" date="2021-03" db="EMBL/GenBank/DDBJ databases">
        <title>Sequencing the genomes of 1000 actinobacteria strains.</title>
        <authorList>
            <person name="Klenk H.-P."/>
        </authorList>
    </citation>
    <scope>NUCLEOTIDE SEQUENCE [LARGE SCALE GENOMIC DNA]</scope>
    <source>
        <strain evidence="2 3">DSM 46670</strain>
    </source>
</reference>
<protein>
    <submittedName>
        <fullName evidence="2">Transglutaminase-like putative cysteine protease</fullName>
    </submittedName>
</protein>
<accession>A0ABS4TIY9</accession>
<gene>
    <name evidence="2" type="ORF">JOF56_004762</name>
</gene>
<dbReference type="Gene3D" id="3.10.620.30">
    <property type="match status" value="1"/>
</dbReference>
<dbReference type="SUPFAM" id="SSF54001">
    <property type="entry name" value="Cysteine proteinases"/>
    <property type="match status" value="1"/>
</dbReference>
<comment type="caution">
    <text evidence="2">The sequence shown here is derived from an EMBL/GenBank/DDBJ whole genome shotgun (WGS) entry which is preliminary data.</text>
</comment>
<dbReference type="EMBL" id="JAGINW010000001">
    <property type="protein sequence ID" value="MBP2324377.1"/>
    <property type="molecule type" value="Genomic_DNA"/>
</dbReference>
<proteinExistence type="predicted"/>
<dbReference type="RefSeq" id="WP_209641684.1">
    <property type="nucleotide sequence ID" value="NZ_JAGINW010000001.1"/>
</dbReference>
<name>A0ABS4TIY9_9PSEU</name>